<protein>
    <submittedName>
        <fullName evidence="2">Uncharacterized protein</fullName>
    </submittedName>
</protein>
<reference evidence="2" key="2">
    <citation type="submission" date="2020-09" db="EMBL/GenBank/DDBJ databases">
        <authorList>
            <person name="Sun Q."/>
            <person name="Zhou Y."/>
        </authorList>
    </citation>
    <scope>NUCLEOTIDE SEQUENCE</scope>
    <source>
        <strain evidence="2">CGMCC 1.8984</strain>
    </source>
</reference>
<keyword evidence="3" id="KW-1185">Reference proteome</keyword>
<comment type="caution">
    <text evidence="2">The sequence shown here is derived from an EMBL/GenBank/DDBJ whole genome shotgun (WGS) entry which is preliminary data.</text>
</comment>
<evidence type="ECO:0000256" key="1">
    <source>
        <dbReference type="SAM" id="MobiDB-lite"/>
    </source>
</evidence>
<evidence type="ECO:0000313" key="3">
    <source>
        <dbReference type="Proteomes" id="UP000636956"/>
    </source>
</evidence>
<reference evidence="2" key="1">
    <citation type="journal article" date="2014" name="Int. J. Syst. Evol. Microbiol.">
        <title>Complete genome sequence of Corynebacterium casei LMG S-19264T (=DSM 44701T), isolated from a smear-ripened cheese.</title>
        <authorList>
            <consortium name="US DOE Joint Genome Institute (JGI-PGF)"/>
            <person name="Walter F."/>
            <person name="Albersmeier A."/>
            <person name="Kalinowski J."/>
            <person name="Ruckert C."/>
        </authorList>
    </citation>
    <scope>NUCLEOTIDE SEQUENCE</scope>
    <source>
        <strain evidence="2">CGMCC 1.8984</strain>
    </source>
</reference>
<dbReference type="Proteomes" id="UP000636956">
    <property type="component" value="Unassembled WGS sequence"/>
</dbReference>
<organism evidence="2 3">
    <name type="scientific">Agromyces bauzanensis</name>
    <dbReference type="NCBI Taxonomy" id="1308924"/>
    <lineage>
        <taxon>Bacteria</taxon>
        <taxon>Bacillati</taxon>
        <taxon>Actinomycetota</taxon>
        <taxon>Actinomycetes</taxon>
        <taxon>Micrococcales</taxon>
        <taxon>Microbacteriaceae</taxon>
        <taxon>Agromyces</taxon>
    </lineage>
</organism>
<sequence length="105" mass="11220">MLDLDEATWLHRIGWPGFVPFGFLRPVGAEWAEGGKRLDFLIDPSYDAAAVTSYGDELSVAPEDEPHAAPAMLNVRLVSSPPMSGVRAGSPTSPVETSGPALWRG</sequence>
<evidence type="ECO:0000313" key="2">
    <source>
        <dbReference type="EMBL" id="GGJ94495.1"/>
    </source>
</evidence>
<name>A0A917UY67_9MICO</name>
<dbReference type="AlphaFoldDB" id="A0A917UY67"/>
<proteinExistence type="predicted"/>
<gene>
    <name evidence="2" type="ORF">GCM10011372_36000</name>
</gene>
<dbReference type="EMBL" id="BMMD01000044">
    <property type="protein sequence ID" value="GGJ94495.1"/>
    <property type="molecule type" value="Genomic_DNA"/>
</dbReference>
<accession>A0A917UY67</accession>
<feature type="region of interest" description="Disordered" evidence="1">
    <location>
        <begin position="81"/>
        <end position="105"/>
    </location>
</feature>